<dbReference type="EMBL" id="JACTVM010000001">
    <property type="protein sequence ID" value="MBC9225324.1"/>
    <property type="molecule type" value="Genomic_DNA"/>
</dbReference>
<keyword evidence="12" id="KW-0902">Two-component regulatory system</keyword>
<evidence type="ECO:0000256" key="9">
    <source>
        <dbReference type="ARBA" id="ARBA00022777"/>
    </source>
</evidence>
<dbReference type="InterPro" id="IPR014729">
    <property type="entry name" value="Rossmann-like_a/b/a_fold"/>
</dbReference>
<feature type="transmembrane region" description="Helical" evidence="14">
    <location>
        <begin position="439"/>
        <end position="466"/>
    </location>
</feature>
<sequence>MCSSSTWRSHRNVRDGRPGWRLGAVTGSADRGRLRVYLGAAPGVGKTFRMLDEGHRRRDRGTDVVIGYVETHGRPRTAELVGDLEMVPRAQVPYLGTMQTEMDLDAILARSPRVVLVDELAHTNVPGSRHAKRWQDVEALLDAGIEVVTTVNVQHLESLNDVAASITGVRQRETVPDEVVRGADQIELVDMSAQALRRRMAHGNVYTADKVDAALSQYFREGNLTALRELALLWLADQVDDGMERYRDQHEITGTWATRERIVAAVSGGPESLTVMRRAARIASRRAGGEWLALYVTRHDGLSGVGPDRLAALRTKAEELDGTFHTLVGDDAAEAILEFARAENANQVLIGASRRSRTATLLRPGLGERLIATSGDVDVHIVTHDYARRRGAGPARPGPTLSTRRRVAGYLFALVGPTLLSLVLKLMGDESGLPSESMALLAVVVATALIGGLVPAVLAALLSGLLLNLLFTPPLLRLTIAEPGNVLALVLFVIVGIAVATVVDHSARRASEARRARAEADSLTVLAHSLLNSSDDLTGLLGSACELFGADGAAIVRRTEAGRCETIASIGDAPRSVDAADMSTAIDDATTLVLRGGRHTASERSLLNAYAAYAKVMTERRRARAADVERLRLSEADRTRTALLAAVSHDLRSPLAAAKASVSTLRNTDLDLSPEDRTELLENIETSTDRLTALVTNLLDMSRIHTGAVTAHPTEVNLEHAVRDALVHLPGSERIAVDLAPDLFALADPGLLDRVVANICENALKYTPAEAAVRVDGTAADGRVFVRVSDHGPGIADHDQGRLFVPFQRLGDVPGQDGVGLGLAVARGLTEAMGGSIRTEDTPGGGLTFVIDLPRAQELP</sequence>
<proteinExistence type="predicted"/>
<dbReference type="GO" id="GO:0000155">
    <property type="term" value="F:phosphorelay sensor kinase activity"/>
    <property type="evidence" value="ECO:0007669"/>
    <property type="project" value="InterPro"/>
</dbReference>
<dbReference type="InterPro" id="IPR052023">
    <property type="entry name" value="Histidine_kinase_KdpD"/>
</dbReference>
<keyword evidence="5" id="KW-0597">Phosphoprotein</keyword>
<dbReference type="InterPro" id="IPR038318">
    <property type="entry name" value="KdpD_sf"/>
</dbReference>
<dbReference type="Proteomes" id="UP000620591">
    <property type="component" value="Unassembled WGS sequence"/>
</dbReference>
<dbReference type="GO" id="GO:0005737">
    <property type="term" value="C:cytoplasm"/>
    <property type="evidence" value="ECO:0007669"/>
    <property type="project" value="UniProtKB-ARBA"/>
</dbReference>
<evidence type="ECO:0000256" key="3">
    <source>
        <dbReference type="ARBA" id="ARBA00004236"/>
    </source>
</evidence>
<dbReference type="GO" id="GO:0005524">
    <property type="term" value="F:ATP binding"/>
    <property type="evidence" value="ECO:0007669"/>
    <property type="project" value="UniProtKB-KW"/>
</dbReference>
<dbReference type="EC" id="2.7.13.3" evidence="4"/>
<keyword evidence="13 14" id="KW-0472">Membrane</keyword>
<dbReference type="CDD" id="cd00075">
    <property type="entry name" value="HATPase"/>
    <property type="match status" value="1"/>
</dbReference>
<dbReference type="SUPFAM" id="SSF52402">
    <property type="entry name" value="Adenine nucleotide alpha hydrolases-like"/>
    <property type="match status" value="1"/>
</dbReference>
<evidence type="ECO:0000256" key="1">
    <source>
        <dbReference type="ARBA" id="ARBA00000085"/>
    </source>
</evidence>
<dbReference type="Gene3D" id="3.40.50.620">
    <property type="entry name" value="HUPs"/>
    <property type="match status" value="1"/>
</dbReference>
<reference evidence="16" key="1">
    <citation type="submission" date="2020-09" db="EMBL/GenBank/DDBJ databases">
        <title>Novel species in genus Aeromicrobium.</title>
        <authorList>
            <person name="Zhang G."/>
        </authorList>
    </citation>
    <scope>NUCLEOTIDE SEQUENCE</scope>
    <source>
        <strain evidence="16">Zg-636</strain>
    </source>
</reference>
<protein>
    <recommendedName>
        <fullName evidence="4">histidine kinase</fullName>
        <ecNumber evidence="4">2.7.13.3</ecNumber>
    </recommendedName>
</protein>
<keyword evidence="8" id="KW-0547">Nucleotide-binding</keyword>
<evidence type="ECO:0000256" key="5">
    <source>
        <dbReference type="ARBA" id="ARBA00022553"/>
    </source>
</evidence>
<dbReference type="SUPFAM" id="SSF55874">
    <property type="entry name" value="ATPase domain of HSP90 chaperone/DNA topoisomerase II/histidine kinase"/>
    <property type="match status" value="1"/>
</dbReference>
<accession>A0A8I0K1U3</accession>
<dbReference type="SMART" id="SM00387">
    <property type="entry name" value="HATPase_c"/>
    <property type="match status" value="1"/>
</dbReference>
<evidence type="ECO:0000256" key="2">
    <source>
        <dbReference type="ARBA" id="ARBA00004141"/>
    </source>
</evidence>
<dbReference type="CDD" id="cd00082">
    <property type="entry name" value="HisKA"/>
    <property type="match status" value="1"/>
</dbReference>
<name>A0A8I0K1U3_9ACTN</name>
<keyword evidence="6" id="KW-0808">Transferase</keyword>
<dbReference type="InterPro" id="IPR003852">
    <property type="entry name" value="Sig_transdc_His_kinase_KdpD_N"/>
</dbReference>
<evidence type="ECO:0000259" key="15">
    <source>
        <dbReference type="PROSITE" id="PS50109"/>
    </source>
</evidence>
<dbReference type="InterPro" id="IPR003594">
    <property type="entry name" value="HATPase_dom"/>
</dbReference>
<evidence type="ECO:0000256" key="13">
    <source>
        <dbReference type="ARBA" id="ARBA00023136"/>
    </source>
</evidence>
<dbReference type="Gene3D" id="3.40.50.300">
    <property type="entry name" value="P-loop containing nucleotide triphosphate hydrolases"/>
    <property type="match status" value="1"/>
</dbReference>
<evidence type="ECO:0000256" key="10">
    <source>
        <dbReference type="ARBA" id="ARBA00022840"/>
    </source>
</evidence>
<dbReference type="PANTHER" id="PTHR45569">
    <property type="entry name" value="SENSOR PROTEIN KDPD"/>
    <property type="match status" value="1"/>
</dbReference>
<dbReference type="Gene3D" id="1.20.120.620">
    <property type="entry name" value="Backbone structure of the membrane domain of e. Coli histidine kinase receptor kdpd"/>
    <property type="match status" value="1"/>
</dbReference>
<evidence type="ECO:0000256" key="14">
    <source>
        <dbReference type="SAM" id="Phobius"/>
    </source>
</evidence>
<keyword evidence="9 16" id="KW-0418">Kinase</keyword>
<dbReference type="GO" id="GO:0005886">
    <property type="term" value="C:plasma membrane"/>
    <property type="evidence" value="ECO:0007669"/>
    <property type="project" value="UniProtKB-SubCell"/>
</dbReference>
<dbReference type="SUPFAM" id="SSF47384">
    <property type="entry name" value="Homodimeric domain of signal transducing histidine kinase"/>
    <property type="match status" value="1"/>
</dbReference>
<evidence type="ECO:0000256" key="12">
    <source>
        <dbReference type="ARBA" id="ARBA00023012"/>
    </source>
</evidence>
<gene>
    <name evidence="16" type="ORF">IBG24_03215</name>
</gene>
<dbReference type="InterPro" id="IPR036097">
    <property type="entry name" value="HisK_dim/P_sf"/>
</dbReference>
<evidence type="ECO:0000256" key="8">
    <source>
        <dbReference type="ARBA" id="ARBA00022741"/>
    </source>
</evidence>
<dbReference type="Pfam" id="PF13493">
    <property type="entry name" value="DUF4118"/>
    <property type="match status" value="1"/>
</dbReference>
<dbReference type="InterPro" id="IPR004358">
    <property type="entry name" value="Sig_transdc_His_kin-like_C"/>
</dbReference>
<evidence type="ECO:0000256" key="4">
    <source>
        <dbReference type="ARBA" id="ARBA00012438"/>
    </source>
</evidence>
<dbReference type="Pfam" id="PF02702">
    <property type="entry name" value="KdpD"/>
    <property type="match status" value="1"/>
</dbReference>
<comment type="catalytic activity">
    <reaction evidence="1">
        <text>ATP + protein L-histidine = ADP + protein N-phospho-L-histidine.</text>
        <dbReference type="EC" id="2.7.13.3"/>
    </reaction>
</comment>
<dbReference type="Pfam" id="PF00512">
    <property type="entry name" value="HisKA"/>
    <property type="match status" value="1"/>
</dbReference>
<dbReference type="InterPro" id="IPR005467">
    <property type="entry name" value="His_kinase_dom"/>
</dbReference>
<evidence type="ECO:0000256" key="11">
    <source>
        <dbReference type="ARBA" id="ARBA00022989"/>
    </source>
</evidence>
<dbReference type="Pfam" id="PF02518">
    <property type="entry name" value="HATPase_c"/>
    <property type="match status" value="1"/>
</dbReference>
<dbReference type="InterPro" id="IPR036890">
    <property type="entry name" value="HATPase_C_sf"/>
</dbReference>
<dbReference type="InterPro" id="IPR025201">
    <property type="entry name" value="KdpD_TM"/>
</dbReference>
<dbReference type="InterPro" id="IPR006016">
    <property type="entry name" value="UspA"/>
</dbReference>
<feature type="transmembrane region" description="Helical" evidence="14">
    <location>
        <begin position="486"/>
        <end position="507"/>
    </location>
</feature>
<evidence type="ECO:0000313" key="16">
    <source>
        <dbReference type="EMBL" id="MBC9225324.1"/>
    </source>
</evidence>
<keyword evidence="7 14" id="KW-0812">Transmembrane</keyword>
<dbReference type="InterPro" id="IPR003661">
    <property type="entry name" value="HisK_dim/P_dom"/>
</dbReference>
<feature type="transmembrane region" description="Helical" evidence="14">
    <location>
        <begin position="407"/>
        <end position="427"/>
    </location>
</feature>
<dbReference type="PRINTS" id="PR00344">
    <property type="entry name" value="BCTRLSENSOR"/>
</dbReference>
<dbReference type="PROSITE" id="PS50109">
    <property type="entry name" value="HIS_KIN"/>
    <property type="match status" value="1"/>
</dbReference>
<dbReference type="InterPro" id="IPR027417">
    <property type="entry name" value="P-loop_NTPase"/>
</dbReference>
<keyword evidence="10" id="KW-0067">ATP-binding</keyword>
<dbReference type="AlphaFoldDB" id="A0A8I0K1U3"/>
<comment type="caution">
    <text evidence="16">The sequence shown here is derived from an EMBL/GenBank/DDBJ whole genome shotgun (WGS) entry which is preliminary data.</text>
</comment>
<dbReference type="SMART" id="SM00388">
    <property type="entry name" value="HisKA"/>
    <property type="match status" value="1"/>
</dbReference>
<dbReference type="Pfam" id="PF00582">
    <property type="entry name" value="Usp"/>
    <property type="match status" value="1"/>
</dbReference>
<keyword evidence="11 14" id="KW-1133">Transmembrane helix</keyword>
<evidence type="ECO:0000313" key="17">
    <source>
        <dbReference type="Proteomes" id="UP000620591"/>
    </source>
</evidence>
<dbReference type="FunFam" id="3.40.50.300:FF:000483">
    <property type="entry name" value="Sensor histidine kinase KdpD"/>
    <property type="match status" value="1"/>
</dbReference>
<organism evidence="16 17">
    <name type="scientific">Aeromicrobium senzhongii</name>
    <dbReference type="NCBI Taxonomy" id="2663859"/>
    <lineage>
        <taxon>Bacteria</taxon>
        <taxon>Bacillati</taxon>
        <taxon>Actinomycetota</taxon>
        <taxon>Actinomycetes</taxon>
        <taxon>Propionibacteriales</taxon>
        <taxon>Nocardioidaceae</taxon>
        <taxon>Aeromicrobium</taxon>
    </lineage>
</organism>
<dbReference type="Gene3D" id="1.10.287.130">
    <property type="match status" value="1"/>
</dbReference>
<dbReference type="Gene3D" id="3.30.565.10">
    <property type="entry name" value="Histidine kinase-like ATPase, C-terminal domain"/>
    <property type="match status" value="1"/>
</dbReference>
<evidence type="ECO:0000256" key="6">
    <source>
        <dbReference type="ARBA" id="ARBA00022679"/>
    </source>
</evidence>
<feature type="domain" description="Histidine kinase" evidence="15">
    <location>
        <begin position="646"/>
        <end position="857"/>
    </location>
</feature>
<comment type="subcellular location">
    <subcellularLocation>
        <location evidence="3">Cell membrane</location>
    </subcellularLocation>
    <subcellularLocation>
        <location evidence="2">Membrane</location>
        <topology evidence="2">Multi-pass membrane protein</topology>
    </subcellularLocation>
</comment>
<evidence type="ECO:0000256" key="7">
    <source>
        <dbReference type="ARBA" id="ARBA00022692"/>
    </source>
</evidence>
<dbReference type="PANTHER" id="PTHR45569:SF1">
    <property type="entry name" value="SENSOR PROTEIN KDPD"/>
    <property type="match status" value="1"/>
</dbReference>